<proteinExistence type="predicted"/>
<evidence type="ECO:0000313" key="4">
    <source>
        <dbReference type="Proteomes" id="UP000322283"/>
    </source>
</evidence>
<reference evidence="2 4" key="2">
    <citation type="submission" date="2019-05" db="EMBL/GenBank/DDBJ databases">
        <title>Genome sequence of Moorella thermoacetica ATCC 33924.</title>
        <authorList>
            <person name="Poehlein A."/>
            <person name="Bengelsdorf F.R."/>
            <person name="Duerre P."/>
            <person name="Daniel R."/>
        </authorList>
    </citation>
    <scope>NUCLEOTIDE SEQUENCE [LARGE SCALE GENOMIC DNA]</scope>
    <source>
        <strain evidence="2 4">ATCC 33924</strain>
    </source>
</reference>
<evidence type="ECO:0000313" key="2">
    <source>
        <dbReference type="EMBL" id="TYL12764.1"/>
    </source>
</evidence>
<evidence type="ECO:0000313" key="3">
    <source>
        <dbReference type="Proteomes" id="UP000094598"/>
    </source>
</evidence>
<dbReference type="PROSITE" id="PS51257">
    <property type="entry name" value="PROKAR_LIPOPROTEIN"/>
    <property type="match status" value="1"/>
</dbReference>
<accession>A0AAC9MVH6</accession>
<sequence>MNCPRCTHGMYQKSRLNLGGTSFILLACPCSCGFEFWVKEADEGEVLAVS</sequence>
<dbReference type="Proteomes" id="UP000322283">
    <property type="component" value="Unassembled WGS sequence"/>
</dbReference>
<organism evidence="1 3">
    <name type="scientific">Neomoorella thermoacetica</name>
    <name type="common">Clostridium thermoaceticum</name>
    <dbReference type="NCBI Taxonomy" id="1525"/>
    <lineage>
        <taxon>Bacteria</taxon>
        <taxon>Bacillati</taxon>
        <taxon>Bacillota</taxon>
        <taxon>Clostridia</taxon>
        <taxon>Neomoorellales</taxon>
        <taxon>Neomoorellaceae</taxon>
        <taxon>Neomoorella</taxon>
    </lineage>
</organism>
<dbReference type="EMBL" id="CP017019">
    <property type="protein sequence ID" value="AOQ24661.1"/>
    <property type="molecule type" value="Genomic_DNA"/>
</dbReference>
<dbReference type="EMBL" id="VCDX01000006">
    <property type="protein sequence ID" value="TYL12764.1"/>
    <property type="molecule type" value="Genomic_DNA"/>
</dbReference>
<name>A0AAC9MVH6_NEOTH</name>
<reference evidence="1 3" key="1">
    <citation type="submission" date="2016-08" db="EMBL/GenBank/DDBJ databases">
        <title>Moorella thermoacetica DSM 103132.</title>
        <authorList>
            <person name="Jendresen C.B."/>
            <person name="Redl S.M."/>
            <person name="Jensen T.O."/>
            <person name="Nielsen A.T."/>
        </authorList>
    </citation>
    <scope>NUCLEOTIDE SEQUENCE [LARGE SCALE GENOMIC DNA]</scope>
    <source>
        <strain evidence="1 3">DSM 103132</strain>
    </source>
</reference>
<protein>
    <submittedName>
        <fullName evidence="1">Uncharacterized protein</fullName>
    </submittedName>
</protein>
<keyword evidence="4" id="KW-1185">Reference proteome</keyword>
<dbReference type="AlphaFoldDB" id="A0AAC9MVH6"/>
<evidence type="ECO:0000313" key="1">
    <source>
        <dbReference type="EMBL" id="AOQ24661.1"/>
    </source>
</evidence>
<dbReference type="Proteomes" id="UP000094598">
    <property type="component" value="Chromosome"/>
</dbReference>
<gene>
    <name evidence="1" type="ORF">Maut_02233</name>
    <name evidence="2" type="ORF">MTAT_20060</name>
</gene>
<dbReference type="RefSeq" id="WP_187422286.1">
    <property type="nucleotide sequence ID" value="NZ_CP017019.1"/>
</dbReference>